<name>A0A7S1G814_9STRA</name>
<dbReference type="AlphaFoldDB" id="A0A7S1G814"/>
<reference evidence="2" key="1">
    <citation type="submission" date="2021-01" db="EMBL/GenBank/DDBJ databases">
        <authorList>
            <person name="Corre E."/>
            <person name="Pelletier E."/>
            <person name="Niang G."/>
            <person name="Scheremetjew M."/>
            <person name="Finn R."/>
            <person name="Kale V."/>
            <person name="Holt S."/>
            <person name="Cochrane G."/>
            <person name="Meng A."/>
            <person name="Brown T."/>
            <person name="Cohen L."/>
        </authorList>
    </citation>
    <scope>NUCLEOTIDE SEQUENCE</scope>
    <source>
        <strain evidence="2">Ms1</strain>
    </source>
</reference>
<accession>A0A7S1G814</accession>
<evidence type="ECO:0000313" key="2">
    <source>
        <dbReference type="EMBL" id="CAD8914251.1"/>
    </source>
</evidence>
<feature type="compositionally biased region" description="Low complexity" evidence="1">
    <location>
        <begin position="92"/>
        <end position="101"/>
    </location>
</feature>
<sequence>MPEASRRARQHAPATGSTGWQRRRVVTAAEAAMTHTLAACCAIAAPDALPPNALSPTATTTIVVYTLQRRARTKAESGRHTGAAAGDDERALSSLPSTSSSNCPLQRPHGSPCVLSGTPQATRAHFVGGNQRCA</sequence>
<dbReference type="EMBL" id="HBFS01010868">
    <property type="protein sequence ID" value="CAD8914251.1"/>
    <property type="molecule type" value="Transcribed_RNA"/>
</dbReference>
<feature type="region of interest" description="Disordered" evidence="1">
    <location>
        <begin position="71"/>
        <end position="119"/>
    </location>
</feature>
<protein>
    <submittedName>
        <fullName evidence="2">Uncharacterized protein</fullName>
    </submittedName>
</protein>
<evidence type="ECO:0000256" key="1">
    <source>
        <dbReference type="SAM" id="MobiDB-lite"/>
    </source>
</evidence>
<proteinExistence type="predicted"/>
<gene>
    <name evidence="2" type="ORF">BSP0115_LOCUS7503</name>
</gene>
<feature type="region of interest" description="Disordered" evidence="1">
    <location>
        <begin position="1"/>
        <end position="21"/>
    </location>
</feature>
<organism evidence="2">
    <name type="scientific">Bicosoecida sp. CB-2014</name>
    <dbReference type="NCBI Taxonomy" id="1486930"/>
    <lineage>
        <taxon>Eukaryota</taxon>
        <taxon>Sar</taxon>
        <taxon>Stramenopiles</taxon>
        <taxon>Bigyra</taxon>
        <taxon>Opalozoa</taxon>
        <taxon>Bicosoecida</taxon>
    </lineage>
</organism>